<organism evidence="2 3">
    <name type="scientific">Labeo rohita</name>
    <name type="common">Indian major carp</name>
    <name type="synonym">Cyprinus rohita</name>
    <dbReference type="NCBI Taxonomy" id="84645"/>
    <lineage>
        <taxon>Eukaryota</taxon>
        <taxon>Metazoa</taxon>
        <taxon>Chordata</taxon>
        <taxon>Craniata</taxon>
        <taxon>Vertebrata</taxon>
        <taxon>Euteleostomi</taxon>
        <taxon>Actinopterygii</taxon>
        <taxon>Neopterygii</taxon>
        <taxon>Teleostei</taxon>
        <taxon>Ostariophysi</taxon>
        <taxon>Cypriniformes</taxon>
        <taxon>Cyprinidae</taxon>
        <taxon>Labeoninae</taxon>
        <taxon>Labeonini</taxon>
        <taxon>Labeo</taxon>
    </lineage>
</organism>
<reference evidence="2 3" key="1">
    <citation type="submission" date="2018-03" db="EMBL/GenBank/DDBJ databases">
        <title>Draft genome sequence of Rohu Carp (Labeo rohita).</title>
        <authorList>
            <person name="Das P."/>
            <person name="Kushwaha B."/>
            <person name="Joshi C.G."/>
            <person name="Kumar D."/>
            <person name="Nagpure N.S."/>
            <person name="Sahoo L."/>
            <person name="Das S.P."/>
            <person name="Bit A."/>
            <person name="Patnaik S."/>
            <person name="Meher P.K."/>
            <person name="Jayasankar P."/>
            <person name="Koringa P.G."/>
            <person name="Patel N.V."/>
            <person name="Hinsu A.T."/>
            <person name="Kumar R."/>
            <person name="Pandey M."/>
            <person name="Agarwal S."/>
            <person name="Srivastava S."/>
            <person name="Singh M."/>
            <person name="Iquebal M.A."/>
            <person name="Jaiswal S."/>
            <person name="Angadi U.B."/>
            <person name="Kumar N."/>
            <person name="Raza M."/>
            <person name="Shah T.M."/>
            <person name="Rai A."/>
            <person name="Jena J.K."/>
        </authorList>
    </citation>
    <scope>NUCLEOTIDE SEQUENCE [LARGE SCALE GENOMIC DNA]</scope>
    <source>
        <strain evidence="2">DASCIFA01</strain>
        <tissue evidence="2">Testis</tissue>
    </source>
</reference>
<proteinExistence type="predicted"/>
<evidence type="ECO:0000259" key="1">
    <source>
        <dbReference type="Pfam" id="PF12697"/>
    </source>
</evidence>
<protein>
    <submittedName>
        <fullName evidence="2">Valacyclovir hydrolase</fullName>
    </submittedName>
</protein>
<gene>
    <name evidence="2" type="ORF">ROHU_014572</name>
</gene>
<sequence length="289" mass="32482">MATLISSRAGLCLSSVFRTAKHGRFYGACVSDKMSVNGVNVHYQTTGEGNHTVLLLPGALGCAQTDFAPQLEKLDKQRFTLVAFDPRGYGRSRPPDRDFPPDFFHRDAKDAVDLMQALGFRRFSLLGWSDGGITALIAAALNPALVQKMVVWGSNAYVSQEDVQIYQSIRDVSLWSERMRRPMEEVYGAQYFRETWEKWVDGISRFTHNPQGSICREVLPLISCPTLIIHGAKDPMVPSFHPEYLLQNIKGSRLHVMTEGKHNLHLRYSSEFNTLVQEFLTQPSTSSAL</sequence>
<dbReference type="GO" id="GO:0017171">
    <property type="term" value="F:serine hydrolase activity"/>
    <property type="evidence" value="ECO:0007669"/>
    <property type="project" value="TreeGrafter"/>
</dbReference>
<dbReference type="Proteomes" id="UP000290572">
    <property type="component" value="Unassembled WGS sequence"/>
</dbReference>
<dbReference type="Gene3D" id="3.40.50.1820">
    <property type="entry name" value="alpha/beta hydrolase"/>
    <property type="match status" value="1"/>
</dbReference>
<dbReference type="PANTHER" id="PTHR46331:SF2">
    <property type="entry name" value="VALACYCLOVIR HYDROLASE"/>
    <property type="match status" value="1"/>
</dbReference>
<keyword evidence="2" id="KW-0378">Hydrolase</keyword>
<comment type="caution">
    <text evidence="2">The sequence shown here is derived from an EMBL/GenBank/DDBJ whole genome shotgun (WGS) entry which is preliminary data.</text>
</comment>
<evidence type="ECO:0000313" key="3">
    <source>
        <dbReference type="Proteomes" id="UP000290572"/>
    </source>
</evidence>
<dbReference type="SUPFAM" id="SSF53474">
    <property type="entry name" value="alpha/beta-Hydrolases"/>
    <property type="match status" value="1"/>
</dbReference>
<evidence type="ECO:0000313" key="2">
    <source>
        <dbReference type="EMBL" id="RXN34929.1"/>
    </source>
</evidence>
<dbReference type="EMBL" id="QBIY01011161">
    <property type="protein sequence ID" value="RXN34929.1"/>
    <property type="molecule type" value="Genomic_DNA"/>
</dbReference>
<dbReference type="Pfam" id="PF12697">
    <property type="entry name" value="Abhydrolase_6"/>
    <property type="match status" value="1"/>
</dbReference>
<dbReference type="InterPro" id="IPR029058">
    <property type="entry name" value="AB_hydrolase_fold"/>
</dbReference>
<dbReference type="PANTHER" id="PTHR46331">
    <property type="entry name" value="VALACYCLOVIR HYDROLASE"/>
    <property type="match status" value="1"/>
</dbReference>
<dbReference type="OrthoDB" id="19657at2759"/>
<dbReference type="STRING" id="84645.A0A498NTJ2"/>
<dbReference type="AlphaFoldDB" id="A0A498NTJ2"/>
<keyword evidence="3" id="KW-1185">Reference proteome</keyword>
<feature type="domain" description="AB hydrolase-1" evidence="1">
    <location>
        <begin position="53"/>
        <end position="268"/>
    </location>
</feature>
<name>A0A498NTJ2_LABRO</name>
<accession>A0A498NTJ2</accession>
<dbReference type="InterPro" id="IPR000073">
    <property type="entry name" value="AB_hydrolase_1"/>
</dbReference>